<gene>
    <name evidence="4" type="primary">rps17e</name>
    <name evidence="5" type="ORF">ACFQGB_09635</name>
</gene>
<reference evidence="5 6" key="1">
    <citation type="journal article" date="2019" name="Int. J. Syst. Evol. Microbiol.">
        <title>The Global Catalogue of Microorganisms (GCM) 10K type strain sequencing project: providing services to taxonomists for standard genome sequencing and annotation.</title>
        <authorList>
            <consortium name="The Broad Institute Genomics Platform"/>
            <consortium name="The Broad Institute Genome Sequencing Center for Infectious Disease"/>
            <person name="Wu L."/>
            <person name="Ma J."/>
        </authorList>
    </citation>
    <scope>NUCLEOTIDE SEQUENCE [LARGE SCALE GENOMIC DNA]</scope>
    <source>
        <strain evidence="5 6">GX26</strain>
    </source>
</reference>
<keyword evidence="2 4" id="KW-0689">Ribosomal protein</keyword>
<dbReference type="HAMAP" id="MF_00511">
    <property type="entry name" value="Ribosomal_eS17"/>
    <property type="match status" value="1"/>
</dbReference>
<dbReference type="RefSeq" id="WP_227131326.1">
    <property type="nucleotide sequence ID" value="NZ_JAZAQL010000002.1"/>
</dbReference>
<evidence type="ECO:0000256" key="1">
    <source>
        <dbReference type="ARBA" id="ARBA00010444"/>
    </source>
</evidence>
<name>A0ABD5VI45_9EURY</name>
<comment type="caution">
    <text evidence="5">The sequence shown here is derived from an EMBL/GenBank/DDBJ whole genome shotgun (WGS) entry which is preliminary data.</text>
</comment>
<evidence type="ECO:0000313" key="5">
    <source>
        <dbReference type="EMBL" id="MFC6953124.1"/>
    </source>
</evidence>
<dbReference type="PROSITE" id="PS00712">
    <property type="entry name" value="RIBOSOMAL_S17E"/>
    <property type="match status" value="1"/>
</dbReference>
<evidence type="ECO:0000256" key="3">
    <source>
        <dbReference type="ARBA" id="ARBA00023274"/>
    </source>
</evidence>
<dbReference type="PANTHER" id="PTHR10732">
    <property type="entry name" value="40S RIBOSOMAL PROTEIN S17"/>
    <property type="match status" value="1"/>
</dbReference>
<dbReference type="NCBIfam" id="NF002242">
    <property type="entry name" value="PRK01151.1"/>
    <property type="match status" value="1"/>
</dbReference>
<dbReference type="SUPFAM" id="SSF116820">
    <property type="entry name" value="Rps17e-like"/>
    <property type="match status" value="1"/>
</dbReference>
<protein>
    <recommendedName>
        <fullName evidence="4">Small ribosomal subunit protein eS17</fullName>
    </recommendedName>
</protein>
<dbReference type="Pfam" id="PF00833">
    <property type="entry name" value="Ribosomal_S17e"/>
    <property type="match status" value="1"/>
</dbReference>
<dbReference type="GO" id="GO:1990904">
    <property type="term" value="C:ribonucleoprotein complex"/>
    <property type="evidence" value="ECO:0007669"/>
    <property type="project" value="UniProtKB-KW"/>
</dbReference>
<dbReference type="AlphaFoldDB" id="A0ABD5VI45"/>
<comment type="similarity">
    <text evidence="1 4">Belongs to the eukaryotic ribosomal protein eS17 family.</text>
</comment>
<dbReference type="GO" id="GO:0005829">
    <property type="term" value="C:cytosol"/>
    <property type="evidence" value="ECO:0007669"/>
    <property type="project" value="UniProtKB-ARBA"/>
</dbReference>
<accession>A0ABD5VI45</accession>
<keyword evidence="3 4" id="KW-0687">Ribonucleoprotein</keyword>
<evidence type="ECO:0000313" key="6">
    <source>
        <dbReference type="Proteomes" id="UP001596395"/>
    </source>
</evidence>
<dbReference type="PANTHER" id="PTHR10732:SF0">
    <property type="entry name" value="40S RIBOSOMAL PROTEIN S17"/>
    <property type="match status" value="1"/>
</dbReference>
<proteinExistence type="inferred from homology"/>
<dbReference type="GO" id="GO:0006412">
    <property type="term" value="P:translation"/>
    <property type="evidence" value="ECO:0007669"/>
    <property type="project" value="UniProtKB-UniRule"/>
</dbReference>
<evidence type="ECO:0000256" key="2">
    <source>
        <dbReference type="ARBA" id="ARBA00022980"/>
    </source>
</evidence>
<sequence>MAIKPDYVKKTGTILLEQYPKAFTTDFETNKDSVAKLTNIESKGVRNRVAGYVTRKKNTAAAEA</sequence>
<organism evidence="5 6">
    <name type="scientific">Halorubellus litoreus</name>
    <dbReference type="NCBI Taxonomy" id="755308"/>
    <lineage>
        <taxon>Archaea</taxon>
        <taxon>Methanobacteriati</taxon>
        <taxon>Methanobacteriota</taxon>
        <taxon>Stenosarchaea group</taxon>
        <taxon>Halobacteria</taxon>
        <taxon>Halobacteriales</taxon>
        <taxon>Halorubellaceae</taxon>
        <taxon>Halorubellus</taxon>
    </lineage>
</organism>
<dbReference type="EMBL" id="JBHSXN010000002">
    <property type="protein sequence ID" value="MFC6953124.1"/>
    <property type="molecule type" value="Genomic_DNA"/>
</dbReference>
<dbReference type="InterPro" id="IPR036401">
    <property type="entry name" value="Ribosomal_eS17_sf"/>
</dbReference>
<dbReference type="InterPro" id="IPR001210">
    <property type="entry name" value="Ribosomal_eS17"/>
</dbReference>
<dbReference type="InterPro" id="IPR018273">
    <property type="entry name" value="Ribosomal_eS17_CS"/>
</dbReference>
<dbReference type="Gene3D" id="1.10.60.20">
    <property type="entry name" value="Ribosomal protein S17e-like"/>
    <property type="match status" value="1"/>
</dbReference>
<evidence type="ECO:0000256" key="4">
    <source>
        <dbReference type="HAMAP-Rule" id="MF_00511"/>
    </source>
</evidence>
<keyword evidence="6" id="KW-1185">Reference proteome</keyword>
<dbReference type="Proteomes" id="UP001596395">
    <property type="component" value="Unassembled WGS sequence"/>
</dbReference>
<dbReference type="GO" id="GO:0005840">
    <property type="term" value="C:ribosome"/>
    <property type="evidence" value="ECO:0007669"/>
    <property type="project" value="UniProtKB-KW"/>
</dbReference>